<dbReference type="InterPro" id="IPR027417">
    <property type="entry name" value="P-loop_NTPase"/>
</dbReference>
<accession>A0A915DRU5</accession>
<dbReference type="AlphaFoldDB" id="A0A915DRU5"/>
<evidence type="ECO:0000259" key="2">
    <source>
        <dbReference type="PROSITE" id="PS51194"/>
    </source>
</evidence>
<reference evidence="4" key="1">
    <citation type="submission" date="2022-11" db="UniProtKB">
        <authorList>
            <consortium name="WormBaseParasite"/>
        </authorList>
    </citation>
    <scope>IDENTIFICATION</scope>
</reference>
<keyword evidence="3" id="KW-1185">Reference proteome</keyword>
<dbReference type="InterPro" id="IPR001650">
    <property type="entry name" value="Helicase_C-like"/>
</dbReference>
<feature type="compositionally biased region" description="Polar residues" evidence="1">
    <location>
        <begin position="69"/>
        <end position="88"/>
    </location>
</feature>
<dbReference type="Proteomes" id="UP000887574">
    <property type="component" value="Unplaced"/>
</dbReference>
<dbReference type="PANTHER" id="PTHR47958">
    <property type="entry name" value="ATP-DEPENDENT RNA HELICASE DBP3"/>
    <property type="match status" value="1"/>
</dbReference>
<evidence type="ECO:0000256" key="1">
    <source>
        <dbReference type="SAM" id="MobiDB-lite"/>
    </source>
</evidence>
<dbReference type="Gene3D" id="3.40.50.300">
    <property type="entry name" value="P-loop containing nucleotide triphosphate hydrolases"/>
    <property type="match status" value="1"/>
</dbReference>
<dbReference type="SUPFAM" id="SSF52540">
    <property type="entry name" value="P-loop containing nucleoside triphosphate hydrolases"/>
    <property type="match status" value="1"/>
</dbReference>
<dbReference type="PROSITE" id="PS51194">
    <property type="entry name" value="HELICASE_CTER"/>
    <property type="match status" value="1"/>
</dbReference>
<organism evidence="3 4">
    <name type="scientific">Ditylenchus dipsaci</name>
    <dbReference type="NCBI Taxonomy" id="166011"/>
    <lineage>
        <taxon>Eukaryota</taxon>
        <taxon>Metazoa</taxon>
        <taxon>Ecdysozoa</taxon>
        <taxon>Nematoda</taxon>
        <taxon>Chromadorea</taxon>
        <taxon>Rhabditida</taxon>
        <taxon>Tylenchina</taxon>
        <taxon>Tylenchomorpha</taxon>
        <taxon>Sphaerularioidea</taxon>
        <taxon>Anguinidae</taxon>
        <taxon>Anguininae</taxon>
        <taxon>Ditylenchus</taxon>
    </lineage>
</organism>
<protein>
    <submittedName>
        <fullName evidence="4">Helicase C-terminal domain-containing protein</fullName>
    </submittedName>
</protein>
<dbReference type="Pfam" id="PF00271">
    <property type="entry name" value="Helicase_C"/>
    <property type="match status" value="1"/>
</dbReference>
<name>A0A915DRU5_9BILA</name>
<feature type="region of interest" description="Disordered" evidence="1">
    <location>
        <begin position="67"/>
        <end position="88"/>
    </location>
</feature>
<evidence type="ECO:0000313" key="4">
    <source>
        <dbReference type="WBParaSite" id="jg22476"/>
    </source>
</evidence>
<proteinExistence type="predicted"/>
<dbReference type="WBParaSite" id="jg22476">
    <property type="protein sequence ID" value="jg22476"/>
    <property type="gene ID" value="jg22476"/>
</dbReference>
<sequence length="223" mass="24818">MLKSAFPKLWLRAVNCIKVNVSPKPSFGLRVRCLSGFTGRGGVEAKSNGPLTVQQAGYNRFADSHLESNHQGGQESYGGSNFGGQESNADRQTLMHSVTWPQEIRNLAAELPSDAVLLTVGSTELAVIHNITQHVEVVEENMKKARFYEVLTQIIEQPDHKTLVFVQTKRLANSLALKMSRIGFPALRLHGDLSQKERDWTMNEFRSGRAKLLVLLILPLLGR</sequence>
<evidence type="ECO:0000313" key="3">
    <source>
        <dbReference type="Proteomes" id="UP000887574"/>
    </source>
</evidence>
<feature type="domain" description="Helicase C-terminal" evidence="2">
    <location>
        <begin position="130"/>
        <end position="223"/>
    </location>
</feature>